<evidence type="ECO:0000256" key="1">
    <source>
        <dbReference type="SAM" id="Phobius"/>
    </source>
</evidence>
<proteinExistence type="predicted"/>
<evidence type="ECO:0000313" key="3">
    <source>
        <dbReference type="EMBL" id="SUZ85364.1"/>
    </source>
</evidence>
<dbReference type="EMBL" id="UINC01001632">
    <property type="protein sequence ID" value="SUZ85364.1"/>
    <property type="molecule type" value="Genomic_DNA"/>
</dbReference>
<accession>A0A381R2C8</accession>
<dbReference type="InterPro" id="IPR013229">
    <property type="entry name" value="PEGA"/>
</dbReference>
<keyword evidence="1" id="KW-1133">Transmembrane helix</keyword>
<protein>
    <recommendedName>
        <fullName evidence="2">PEGA domain-containing protein</fullName>
    </recommendedName>
</protein>
<gene>
    <name evidence="3" type="ORF">METZ01_LOCUS38218</name>
</gene>
<feature type="transmembrane region" description="Helical" evidence="1">
    <location>
        <begin position="464"/>
        <end position="484"/>
    </location>
</feature>
<name>A0A381R2C8_9ZZZZ</name>
<reference evidence="3" key="1">
    <citation type="submission" date="2018-05" db="EMBL/GenBank/DDBJ databases">
        <authorList>
            <person name="Lanie J.A."/>
            <person name="Ng W.-L."/>
            <person name="Kazmierczak K.M."/>
            <person name="Andrzejewski T.M."/>
            <person name="Davidsen T.M."/>
            <person name="Wayne K.J."/>
            <person name="Tettelin H."/>
            <person name="Glass J.I."/>
            <person name="Rusch D."/>
            <person name="Podicherti R."/>
            <person name="Tsui H.-C.T."/>
            <person name="Winkler M.E."/>
        </authorList>
    </citation>
    <scope>NUCLEOTIDE SEQUENCE</scope>
</reference>
<sequence length="485" mass="54972">MLKIIKHIMLSTSLIVSGTLASTLEDIKYDPKSNGLMLSIEYSEPIPDDNIIGWKSDRNWLYITLLGVNHQNEIQPKTDPNNLIKELVIDTFDESVQIAVLLTKKIHWYDIINSQSTSSAVVFIHTEMKNDVQANLKRHLDKDGKSVFSEISQEGFPTYNTSFQAAFNKAREELGSNAIFRYKGKLFHTNHPGEGTDKLLSSLDNNNKYEESIDDYFSQYAETSSNSNNVDWNDGGTTNNSSLNDVVDEYFIENESGQELTEWSESSEKQDQASNLALWDKITAAKENDEKARLFDNLESSKGQLIEELTEHSIIQDELDGRIIKVPKTSWWEKLPFVSISKSRLDKRRKQKNVNDELLSGQSAIRVDANLEGVPIYIDGRYVGHTPLKTPIRVEPGWHQVSGFSPQYLMYLNTGTIDYVSNDPMLHNQIFGTETLYVEGGKIARSEMRFDYVGPSLPVKKKNGGWLVGFPVIVSFFYLLAWGVA</sequence>
<evidence type="ECO:0000259" key="2">
    <source>
        <dbReference type="Pfam" id="PF08308"/>
    </source>
</evidence>
<dbReference type="AlphaFoldDB" id="A0A381R2C8"/>
<keyword evidence="1" id="KW-0812">Transmembrane</keyword>
<feature type="domain" description="PEGA" evidence="2">
    <location>
        <begin position="364"/>
        <end position="408"/>
    </location>
</feature>
<keyword evidence="1" id="KW-0472">Membrane</keyword>
<dbReference type="Pfam" id="PF08308">
    <property type="entry name" value="PEGA"/>
    <property type="match status" value="1"/>
</dbReference>
<organism evidence="3">
    <name type="scientific">marine metagenome</name>
    <dbReference type="NCBI Taxonomy" id="408172"/>
    <lineage>
        <taxon>unclassified sequences</taxon>
        <taxon>metagenomes</taxon>
        <taxon>ecological metagenomes</taxon>
    </lineage>
</organism>